<keyword evidence="20" id="KW-1185">Reference proteome</keyword>
<evidence type="ECO:0000256" key="11">
    <source>
        <dbReference type="ARBA" id="ARBA00023128"/>
    </source>
</evidence>
<evidence type="ECO:0000256" key="9">
    <source>
        <dbReference type="ARBA" id="ARBA00022840"/>
    </source>
</evidence>
<dbReference type="Proteomes" id="UP000504632">
    <property type="component" value="Chromosome 15"/>
</dbReference>
<dbReference type="GO" id="GO:0007131">
    <property type="term" value="P:reciprocal meiotic recombination"/>
    <property type="evidence" value="ECO:0007669"/>
    <property type="project" value="TreeGrafter"/>
</dbReference>
<feature type="domain" description="RecA family profile 1" evidence="19">
    <location>
        <begin position="82"/>
        <end position="269"/>
    </location>
</feature>
<dbReference type="GeneID" id="115828275"/>
<feature type="compositionally biased region" description="Basic and acidic residues" evidence="18">
    <location>
        <begin position="328"/>
        <end position="344"/>
    </location>
</feature>
<evidence type="ECO:0000313" key="21">
    <source>
        <dbReference type="RefSeq" id="XP_030648090.1"/>
    </source>
</evidence>
<dbReference type="PANTHER" id="PTHR46239">
    <property type="entry name" value="DNA REPAIR PROTEIN RAD51 HOMOLOG 3 RAD51C"/>
    <property type="match status" value="1"/>
</dbReference>
<comment type="similarity">
    <text evidence="4">Belongs to the RecA family. RAD51 subfamily.</text>
</comment>
<evidence type="ECO:0000256" key="3">
    <source>
        <dbReference type="ARBA" id="ARBA00004556"/>
    </source>
</evidence>
<protein>
    <recommendedName>
        <fullName evidence="15">DNA repair protein RAD51 homolog 3</fullName>
    </recommendedName>
    <alternativeName>
        <fullName evidence="16">RAD51 homolog C</fullName>
    </alternativeName>
    <alternativeName>
        <fullName evidence="17">RAD51-like protein 2</fullName>
    </alternativeName>
</protein>
<dbReference type="GO" id="GO:0033063">
    <property type="term" value="C:Rad51B-Rad51C-Rad51D-XRCC2 complex"/>
    <property type="evidence" value="ECO:0007669"/>
    <property type="project" value="TreeGrafter"/>
</dbReference>
<keyword evidence="11" id="KW-0496">Mitochondrion</keyword>
<dbReference type="InParanoid" id="A0A6J2WUW8"/>
<keyword evidence="14" id="KW-0539">Nucleus</keyword>
<dbReference type="RefSeq" id="XP_030648090.1">
    <property type="nucleotide sequence ID" value="XM_030792230.1"/>
</dbReference>
<dbReference type="InterPro" id="IPR016467">
    <property type="entry name" value="DNA_recomb/repair_RecA-like"/>
</dbReference>
<dbReference type="InterPro" id="IPR027417">
    <property type="entry name" value="P-loop_NTPase"/>
</dbReference>
<keyword evidence="6" id="KW-0597">Phosphoprotein</keyword>
<dbReference type="GO" id="GO:0048471">
    <property type="term" value="C:perinuclear region of cytoplasm"/>
    <property type="evidence" value="ECO:0007669"/>
    <property type="project" value="UniProtKB-SubCell"/>
</dbReference>
<sequence length="364" mass="39912">MQRPVASFPLAPSLKVKLINAGFQTTNDLVDLRPLQLSKEVGITHEEAVEVLQTLRCDSQTAQERASGGSFTALQLLQQEQTLGTIVTFCSELDSVLGGGLPVGKTTEICGAPGIGKTQLCIQLAVDVQIPVCFGGLGGQAVYIDTEGSFLIQRAVDIAQAAVDHCSLLADDAEQRKSLKEFTVEKILSNLFLIRCHDYVELLAEIYLLPEFLAQHPDVRLVVIDSIAFPFRHDFEDLSQRTRLLNGLAQQLIQMATKHSVAVVLTNQMTTKVWRGQSKLVPALGESWGHAATQRLILHWEGSKRLASLYKSPSQMEATVQYQITGEGFRDVPHSGPSRSHDDDSCNDTSGNYCKRPRVEGTQS</sequence>
<dbReference type="PANTHER" id="PTHR46239:SF1">
    <property type="entry name" value="DNA REPAIR PROTEIN RAD51 HOMOLOG 3"/>
    <property type="match status" value="1"/>
</dbReference>
<dbReference type="CDD" id="cd19492">
    <property type="entry name" value="Rad51C"/>
    <property type="match status" value="1"/>
</dbReference>
<dbReference type="InterPro" id="IPR020588">
    <property type="entry name" value="RecA_ATP-bd"/>
</dbReference>
<evidence type="ECO:0000256" key="12">
    <source>
        <dbReference type="ARBA" id="ARBA00023172"/>
    </source>
</evidence>
<dbReference type="Gene3D" id="3.40.50.300">
    <property type="entry name" value="P-loop containing nucleotide triphosphate hydrolases"/>
    <property type="match status" value="1"/>
</dbReference>
<name>A0A6J2WUW8_CHACN</name>
<dbReference type="GO" id="GO:0005524">
    <property type="term" value="F:ATP binding"/>
    <property type="evidence" value="ECO:0007669"/>
    <property type="project" value="UniProtKB-KW"/>
</dbReference>
<keyword evidence="8" id="KW-0227">DNA damage</keyword>
<evidence type="ECO:0000256" key="5">
    <source>
        <dbReference type="ARBA" id="ARBA00022490"/>
    </source>
</evidence>
<evidence type="ECO:0000256" key="18">
    <source>
        <dbReference type="SAM" id="MobiDB-lite"/>
    </source>
</evidence>
<feature type="region of interest" description="Disordered" evidence="18">
    <location>
        <begin position="328"/>
        <end position="364"/>
    </location>
</feature>
<dbReference type="PIRSF" id="PIRSF005856">
    <property type="entry name" value="Rad51"/>
    <property type="match status" value="1"/>
</dbReference>
<dbReference type="SUPFAM" id="SSF52540">
    <property type="entry name" value="P-loop containing nucleoside triphosphate hydrolases"/>
    <property type="match status" value="1"/>
</dbReference>
<dbReference type="GO" id="GO:0140664">
    <property type="term" value="F:ATP-dependent DNA damage sensor activity"/>
    <property type="evidence" value="ECO:0007669"/>
    <property type="project" value="InterPro"/>
</dbReference>
<dbReference type="OrthoDB" id="5957327at2759"/>
<evidence type="ECO:0000256" key="15">
    <source>
        <dbReference type="ARBA" id="ARBA00040674"/>
    </source>
</evidence>
<dbReference type="GO" id="GO:0008821">
    <property type="term" value="F:crossover junction DNA endonuclease activity"/>
    <property type="evidence" value="ECO:0007669"/>
    <property type="project" value="TreeGrafter"/>
</dbReference>
<keyword evidence="5" id="KW-0963">Cytoplasm</keyword>
<proteinExistence type="inferred from homology"/>
<evidence type="ECO:0000256" key="13">
    <source>
        <dbReference type="ARBA" id="ARBA00023204"/>
    </source>
</evidence>
<evidence type="ECO:0000256" key="6">
    <source>
        <dbReference type="ARBA" id="ARBA00022553"/>
    </source>
</evidence>
<dbReference type="GO" id="GO:0000707">
    <property type="term" value="P:meiotic DNA recombinase assembly"/>
    <property type="evidence" value="ECO:0007669"/>
    <property type="project" value="TreeGrafter"/>
</dbReference>
<evidence type="ECO:0000313" key="20">
    <source>
        <dbReference type="Proteomes" id="UP000504632"/>
    </source>
</evidence>
<dbReference type="Pfam" id="PF08423">
    <property type="entry name" value="Rad51"/>
    <property type="match status" value="1"/>
</dbReference>
<evidence type="ECO:0000256" key="14">
    <source>
        <dbReference type="ARBA" id="ARBA00023242"/>
    </source>
</evidence>
<dbReference type="GO" id="GO:0005657">
    <property type="term" value="C:replication fork"/>
    <property type="evidence" value="ECO:0007669"/>
    <property type="project" value="TreeGrafter"/>
</dbReference>
<evidence type="ECO:0000256" key="10">
    <source>
        <dbReference type="ARBA" id="ARBA00023125"/>
    </source>
</evidence>
<evidence type="ECO:0000256" key="1">
    <source>
        <dbReference type="ARBA" id="ARBA00004123"/>
    </source>
</evidence>
<dbReference type="GO" id="GO:0005739">
    <property type="term" value="C:mitochondrion"/>
    <property type="evidence" value="ECO:0007669"/>
    <property type="project" value="UniProtKB-SubCell"/>
</dbReference>
<comment type="subcellular location">
    <subcellularLocation>
        <location evidence="3">Cytoplasm</location>
        <location evidence="3">Perinuclear region</location>
    </subcellularLocation>
    <subcellularLocation>
        <location evidence="2">Mitochondrion</location>
    </subcellularLocation>
    <subcellularLocation>
        <location evidence="1">Nucleus</location>
    </subcellularLocation>
</comment>
<keyword evidence="10" id="KW-0238">DNA-binding</keyword>
<keyword evidence="7" id="KW-0547">Nucleotide-binding</keyword>
<evidence type="ECO:0000256" key="2">
    <source>
        <dbReference type="ARBA" id="ARBA00004173"/>
    </source>
</evidence>
<evidence type="ECO:0000256" key="4">
    <source>
        <dbReference type="ARBA" id="ARBA00007095"/>
    </source>
</evidence>
<keyword evidence="13" id="KW-0234">DNA repair</keyword>
<dbReference type="InterPro" id="IPR013632">
    <property type="entry name" value="Rad51_C"/>
</dbReference>
<dbReference type="GO" id="GO:0000400">
    <property type="term" value="F:four-way junction DNA binding"/>
    <property type="evidence" value="ECO:0007669"/>
    <property type="project" value="TreeGrafter"/>
</dbReference>
<evidence type="ECO:0000256" key="17">
    <source>
        <dbReference type="ARBA" id="ARBA00079681"/>
    </source>
</evidence>
<keyword evidence="12" id="KW-0233">DNA recombination</keyword>
<accession>A0A6J2WUW8</accession>
<dbReference type="GO" id="GO:0033065">
    <property type="term" value="C:Rad51C-XRCC3 complex"/>
    <property type="evidence" value="ECO:0007669"/>
    <property type="project" value="TreeGrafter"/>
</dbReference>
<evidence type="ECO:0000259" key="19">
    <source>
        <dbReference type="PROSITE" id="PS50162"/>
    </source>
</evidence>
<evidence type="ECO:0000256" key="8">
    <source>
        <dbReference type="ARBA" id="ARBA00022763"/>
    </source>
</evidence>
<dbReference type="FunFam" id="3.40.50.300:FF:001103">
    <property type="entry name" value="DNA repair protein RAD51 homolog 3"/>
    <property type="match status" value="1"/>
</dbReference>
<keyword evidence="9" id="KW-0067">ATP-binding</keyword>
<dbReference type="InterPro" id="IPR052093">
    <property type="entry name" value="HR_Repair_Mediator"/>
</dbReference>
<dbReference type="AlphaFoldDB" id="A0A6J2WUW8"/>
<reference evidence="21" key="1">
    <citation type="submission" date="2025-08" db="UniProtKB">
        <authorList>
            <consortium name="RefSeq"/>
        </authorList>
    </citation>
    <scope>IDENTIFICATION</scope>
</reference>
<dbReference type="CTD" id="5889"/>
<evidence type="ECO:0000256" key="7">
    <source>
        <dbReference type="ARBA" id="ARBA00022741"/>
    </source>
</evidence>
<dbReference type="PROSITE" id="PS50162">
    <property type="entry name" value="RECA_2"/>
    <property type="match status" value="1"/>
</dbReference>
<organism evidence="20 21">
    <name type="scientific">Chanos chanos</name>
    <name type="common">Milkfish</name>
    <name type="synonym">Mugil chanos</name>
    <dbReference type="NCBI Taxonomy" id="29144"/>
    <lineage>
        <taxon>Eukaryota</taxon>
        <taxon>Metazoa</taxon>
        <taxon>Chordata</taxon>
        <taxon>Craniata</taxon>
        <taxon>Vertebrata</taxon>
        <taxon>Euteleostomi</taxon>
        <taxon>Actinopterygii</taxon>
        <taxon>Neopterygii</taxon>
        <taxon>Teleostei</taxon>
        <taxon>Ostariophysi</taxon>
        <taxon>Gonorynchiformes</taxon>
        <taxon>Chanidae</taxon>
        <taxon>Chanos</taxon>
    </lineage>
</organism>
<gene>
    <name evidence="21" type="primary">rad51c</name>
</gene>
<evidence type="ECO:0000256" key="16">
    <source>
        <dbReference type="ARBA" id="ARBA00078130"/>
    </source>
</evidence>